<feature type="transmembrane region" description="Helical" evidence="1">
    <location>
        <begin position="6"/>
        <end position="27"/>
    </location>
</feature>
<proteinExistence type="predicted"/>
<keyword evidence="1" id="KW-1133">Transmembrane helix</keyword>
<dbReference type="Pfam" id="PF01790">
    <property type="entry name" value="LGT"/>
    <property type="match status" value="1"/>
</dbReference>
<feature type="transmembrane region" description="Helical" evidence="1">
    <location>
        <begin position="71"/>
        <end position="89"/>
    </location>
</feature>
<organism evidence="2 3">
    <name type="scientific">Rhizomicrobium electricum</name>
    <dbReference type="NCBI Taxonomy" id="480070"/>
    <lineage>
        <taxon>Bacteria</taxon>
        <taxon>Pseudomonadati</taxon>
        <taxon>Pseudomonadota</taxon>
        <taxon>Alphaproteobacteria</taxon>
        <taxon>Micropepsales</taxon>
        <taxon>Micropepsaceae</taxon>
        <taxon>Rhizomicrobium</taxon>
    </lineage>
</organism>
<feature type="transmembrane region" description="Helical" evidence="1">
    <location>
        <begin position="101"/>
        <end position="120"/>
    </location>
</feature>
<gene>
    <name evidence="2" type="ORF">GCM10008942_25020</name>
</gene>
<name>A0ABN1EV41_9PROT</name>
<feature type="transmembrane region" description="Helical" evidence="1">
    <location>
        <begin position="126"/>
        <end position="148"/>
    </location>
</feature>
<reference evidence="2 3" key="1">
    <citation type="journal article" date="2019" name="Int. J. Syst. Evol. Microbiol.">
        <title>The Global Catalogue of Microorganisms (GCM) 10K type strain sequencing project: providing services to taxonomists for standard genome sequencing and annotation.</title>
        <authorList>
            <consortium name="The Broad Institute Genomics Platform"/>
            <consortium name="The Broad Institute Genome Sequencing Center for Infectious Disease"/>
            <person name="Wu L."/>
            <person name="Ma J."/>
        </authorList>
    </citation>
    <scope>NUCLEOTIDE SEQUENCE [LARGE SCALE GENOMIC DNA]</scope>
    <source>
        <strain evidence="2 3">JCM 15089</strain>
    </source>
</reference>
<keyword evidence="1" id="KW-0812">Transmembrane</keyword>
<keyword evidence="3" id="KW-1185">Reference proteome</keyword>
<dbReference type="RefSeq" id="WP_166935602.1">
    <property type="nucleotide sequence ID" value="NZ_BAAADD010000006.1"/>
</dbReference>
<keyword evidence="1" id="KW-0472">Membrane</keyword>
<accession>A0ABN1EV41</accession>
<sequence>MDVHSLAYSAMTLTGMGAAFATSKALALPKPSVKTRLDVYVAAMAGFLIGAKLPVWLSYGFHPALIVDGKSVMGAMLGAFLGLQIYKRLSRQEDSAFGGRFAIPLAVGVGFGKIGCWLYGCCGGVFIVPVQLVESGFNFAAAAALYIFYKRTGRIDLLFPLYLASYLVMRFLIEFVRTEPRIALGLTIYQYLAMAFLPVFVSIIARRSAAHA</sequence>
<evidence type="ECO:0000313" key="3">
    <source>
        <dbReference type="Proteomes" id="UP001499951"/>
    </source>
</evidence>
<evidence type="ECO:0000256" key="1">
    <source>
        <dbReference type="SAM" id="Phobius"/>
    </source>
</evidence>
<evidence type="ECO:0000313" key="2">
    <source>
        <dbReference type="EMBL" id="GAA0575231.1"/>
    </source>
</evidence>
<feature type="transmembrane region" description="Helical" evidence="1">
    <location>
        <begin position="39"/>
        <end position="59"/>
    </location>
</feature>
<evidence type="ECO:0008006" key="4">
    <source>
        <dbReference type="Google" id="ProtNLM"/>
    </source>
</evidence>
<feature type="transmembrane region" description="Helical" evidence="1">
    <location>
        <begin position="155"/>
        <end position="176"/>
    </location>
</feature>
<protein>
    <recommendedName>
        <fullName evidence="4">Diacylglyceryl transferase</fullName>
    </recommendedName>
</protein>
<feature type="transmembrane region" description="Helical" evidence="1">
    <location>
        <begin position="182"/>
        <end position="205"/>
    </location>
</feature>
<dbReference type="InterPro" id="IPR001640">
    <property type="entry name" value="Lgt"/>
</dbReference>
<dbReference type="EMBL" id="BAAADD010000006">
    <property type="protein sequence ID" value="GAA0575231.1"/>
    <property type="molecule type" value="Genomic_DNA"/>
</dbReference>
<dbReference type="Proteomes" id="UP001499951">
    <property type="component" value="Unassembled WGS sequence"/>
</dbReference>
<comment type="caution">
    <text evidence="2">The sequence shown here is derived from an EMBL/GenBank/DDBJ whole genome shotgun (WGS) entry which is preliminary data.</text>
</comment>